<evidence type="ECO:0000313" key="4">
    <source>
        <dbReference type="Proteomes" id="UP001237737"/>
    </source>
</evidence>
<dbReference type="RefSeq" id="WP_306851124.1">
    <property type="nucleotide sequence ID" value="NZ_JAUSSK010000004.1"/>
</dbReference>
<dbReference type="CDD" id="cd13926">
    <property type="entry name" value="N-acetylmuramidase_GH108"/>
    <property type="match status" value="1"/>
</dbReference>
<dbReference type="Pfam" id="PF05838">
    <property type="entry name" value="Glyco_hydro_108"/>
    <property type="match status" value="1"/>
</dbReference>
<evidence type="ECO:0000259" key="2">
    <source>
        <dbReference type="Pfam" id="PF09374"/>
    </source>
</evidence>
<feature type="domain" description="Peptidoglycan binding" evidence="2">
    <location>
        <begin position="101"/>
        <end position="172"/>
    </location>
</feature>
<proteinExistence type="predicted"/>
<dbReference type="EMBL" id="JAUSSK010000004">
    <property type="protein sequence ID" value="MDQ0010995.1"/>
    <property type="molecule type" value="Genomic_DNA"/>
</dbReference>
<dbReference type="InterPro" id="IPR023346">
    <property type="entry name" value="Lysozyme-like_dom_sf"/>
</dbReference>
<protein>
    <submittedName>
        <fullName evidence="3">Lysozyme family protein</fullName>
    </submittedName>
</protein>
<dbReference type="Pfam" id="PF09374">
    <property type="entry name" value="PG_binding_3"/>
    <property type="match status" value="1"/>
</dbReference>
<dbReference type="InterPro" id="IPR008565">
    <property type="entry name" value="TtsA-like_GH18_dom"/>
</dbReference>
<gene>
    <name evidence="3" type="ORF">J2T07_003201</name>
</gene>
<dbReference type="InterPro" id="IPR018537">
    <property type="entry name" value="Peptidoglycan-bd_3"/>
</dbReference>
<evidence type="ECO:0000259" key="1">
    <source>
        <dbReference type="Pfam" id="PF05838"/>
    </source>
</evidence>
<name>A0ABT9T146_9GAMM</name>
<dbReference type="Proteomes" id="UP001237737">
    <property type="component" value="Unassembled WGS sequence"/>
</dbReference>
<keyword evidence="4" id="KW-1185">Reference proteome</keyword>
<feature type="domain" description="TtsA-like Glycoside hydrolase family 108" evidence="1">
    <location>
        <begin position="10"/>
        <end position="97"/>
    </location>
</feature>
<comment type="caution">
    <text evidence="3">The sequence shown here is derived from an EMBL/GenBank/DDBJ whole genome shotgun (WGS) entry which is preliminary data.</text>
</comment>
<organism evidence="3 4">
    <name type="scientific">Luteibacter jiangsuensis</name>
    <dbReference type="NCBI Taxonomy" id="637577"/>
    <lineage>
        <taxon>Bacteria</taxon>
        <taxon>Pseudomonadati</taxon>
        <taxon>Pseudomonadota</taxon>
        <taxon>Gammaproteobacteria</taxon>
        <taxon>Lysobacterales</taxon>
        <taxon>Rhodanobacteraceae</taxon>
        <taxon>Luteibacter</taxon>
    </lineage>
</organism>
<evidence type="ECO:0000313" key="3">
    <source>
        <dbReference type="EMBL" id="MDQ0010995.1"/>
    </source>
</evidence>
<reference evidence="3 4" key="1">
    <citation type="submission" date="2023-07" db="EMBL/GenBank/DDBJ databases">
        <title>Sorghum-associated microbial communities from plants grown in Nebraska, USA.</title>
        <authorList>
            <person name="Schachtman D."/>
        </authorList>
    </citation>
    <scope>NUCLEOTIDE SEQUENCE [LARGE SCALE GENOMIC DNA]</scope>
    <source>
        <strain evidence="3 4">CC60</strain>
    </source>
</reference>
<accession>A0ABT9T146</accession>
<sequence>MADFNSFLPTLLKHEGGYVNDPADPGGATNKGITIATFNQCAQRLLGIAPSLDALRALTDQQAGVIYKALYWDAIRGDRIALQPLAEIVFDFQVNAGAQSAKLLQRVLNDLGAHPPLIVDGAIGAGTLAALDAADAYAVYARFKQGRADYYRALVQKRPALGKFLKGWLNRVASFPDLTPPTAGSV</sequence>
<dbReference type="Gene3D" id="1.20.141.10">
    <property type="entry name" value="Chitosanase, subunit A, domain 1"/>
    <property type="match status" value="1"/>
</dbReference>
<dbReference type="SUPFAM" id="SSF53955">
    <property type="entry name" value="Lysozyme-like"/>
    <property type="match status" value="1"/>
</dbReference>